<feature type="transmembrane region" description="Helical" evidence="1">
    <location>
        <begin position="50"/>
        <end position="71"/>
    </location>
</feature>
<dbReference type="KEGG" id="rmar:GBA65_19265"/>
<dbReference type="Proteomes" id="UP000502706">
    <property type="component" value="Chromosome"/>
</dbReference>
<organism evidence="2 3">
    <name type="scientific">Rubrobacter marinus</name>
    <dbReference type="NCBI Taxonomy" id="2653852"/>
    <lineage>
        <taxon>Bacteria</taxon>
        <taxon>Bacillati</taxon>
        <taxon>Actinomycetota</taxon>
        <taxon>Rubrobacteria</taxon>
        <taxon>Rubrobacterales</taxon>
        <taxon>Rubrobacteraceae</taxon>
        <taxon>Rubrobacter</taxon>
    </lineage>
</organism>
<keyword evidence="1" id="KW-0812">Transmembrane</keyword>
<sequence>MEGSAQRARFFARYYADLQGLKKVPIGLVFLAIATGNAGLWPWFELWEPISGALVLGAGFALSWAIGRYYYGRAFGRVRRRPGIVRHGAAVTVAGLAVLVLMFVDAALLPPVSTMGLAIAAWLFAWCHEGGRRMAHYGVAGALFALASFLPLTGWVSPDDFFAVVLPALFGLVVLAGGFYDHRMLAQAMRPTVDEW</sequence>
<name>A0A6G8Q1G0_9ACTN</name>
<feature type="transmembrane region" description="Helical" evidence="1">
    <location>
        <begin position="134"/>
        <end position="155"/>
    </location>
</feature>
<feature type="transmembrane region" description="Helical" evidence="1">
    <location>
        <begin position="21"/>
        <end position="44"/>
    </location>
</feature>
<reference evidence="2 3" key="1">
    <citation type="submission" date="2019-10" db="EMBL/GenBank/DDBJ databases">
        <title>Rubrobacter sp nov SCSIO 52915 isolated from a deep-sea sediment in the South China Sea.</title>
        <authorList>
            <person name="Chen R.W."/>
        </authorList>
    </citation>
    <scope>NUCLEOTIDE SEQUENCE [LARGE SCALE GENOMIC DNA]</scope>
    <source>
        <strain evidence="2 3">SCSIO 52915</strain>
    </source>
</reference>
<evidence type="ECO:0000313" key="2">
    <source>
        <dbReference type="EMBL" id="QIN80303.1"/>
    </source>
</evidence>
<evidence type="ECO:0000256" key="1">
    <source>
        <dbReference type="SAM" id="Phobius"/>
    </source>
</evidence>
<feature type="transmembrane region" description="Helical" evidence="1">
    <location>
        <begin position="108"/>
        <end position="127"/>
    </location>
</feature>
<gene>
    <name evidence="2" type="ORF">GBA65_19265</name>
</gene>
<evidence type="ECO:0000313" key="3">
    <source>
        <dbReference type="Proteomes" id="UP000502706"/>
    </source>
</evidence>
<keyword evidence="3" id="KW-1185">Reference proteome</keyword>
<keyword evidence="1" id="KW-0472">Membrane</keyword>
<proteinExistence type="predicted"/>
<protein>
    <submittedName>
        <fullName evidence="2">Uncharacterized protein</fullName>
    </submittedName>
</protein>
<dbReference type="RefSeq" id="WP_166397974.1">
    <property type="nucleotide sequence ID" value="NZ_CP045121.1"/>
</dbReference>
<dbReference type="EMBL" id="CP045121">
    <property type="protein sequence ID" value="QIN80303.1"/>
    <property type="molecule type" value="Genomic_DNA"/>
</dbReference>
<accession>A0A6G8Q1G0</accession>
<feature type="transmembrane region" description="Helical" evidence="1">
    <location>
        <begin position="161"/>
        <end position="180"/>
    </location>
</feature>
<dbReference type="AlphaFoldDB" id="A0A6G8Q1G0"/>
<feature type="transmembrane region" description="Helical" evidence="1">
    <location>
        <begin position="83"/>
        <end position="102"/>
    </location>
</feature>
<keyword evidence="1" id="KW-1133">Transmembrane helix</keyword>